<reference evidence="1 2" key="1">
    <citation type="submission" date="2019-05" db="EMBL/GenBank/DDBJ databases">
        <title>Emergence of the Ug99 lineage of the wheat stem rust pathogen through somatic hybridization.</title>
        <authorList>
            <person name="Li F."/>
            <person name="Upadhyaya N.M."/>
            <person name="Sperschneider J."/>
            <person name="Matny O."/>
            <person name="Nguyen-Phuc H."/>
            <person name="Mago R."/>
            <person name="Raley C."/>
            <person name="Miller M.E."/>
            <person name="Silverstein K.A.T."/>
            <person name="Henningsen E."/>
            <person name="Hirsch C.D."/>
            <person name="Visser B."/>
            <person name="Pretorius Z.A."/>
            <person name="Steffenson B.J."/>
            <person name="Schwessinger B."/>
            <person name="Dodds P.N."/>
            <person name="Figueroa M."/>
        </authorList>
    </citation>
    <scope>NUCLEOTIDE SEQUENCE [LARGE SCALE GENOMIC DNA]</scope>
    <source>
        <strain evidence="1 2">Ug99</strain>
    </source>
</reference>
<dbReference type="EMBL" id="VDEP01000373">
    <property type="protein sequence ID" value="KAA1093817.1"/>
    <property type="molecule type" value="Genomic_DNA"/>
</dbReference>
<name>A0A5B0NWV5_PUCGR</name>
<evidence type="ECO:0000313" key="1">
    <source>
        <dbReference type="EMBL" id="KAA1093817.1"/>
    </source>
</evidence>
<accession>A0A5B0NWV5</accession>
<dbReference type="AlphaFoldDB" id="A0A5B0NWV5"/>
<organism evidence="1 2">
    <name type="scientific">Puccinia graminis f. sp. tritici</name>
    <dbReference type="NCBI Taxonomy" id="56615"/>
    <lineage>
        <taxon>Eukaryota</taxon>
        <taxon>Fungi</taxon>
        <taxon>Dikarya</taxon>
        <taxon>Basidiomycota</taxon>
        <taxon>Pucciniomycotina</taxon>
        <taxon>Pucciniomycetes</taxon>
        <taxon>Pucciniales</taxon>
        <taxon>Pucciniaceae</taxon>
        <taxon>Puccinia</taxon>
    </lineage>
</organism>
<gene>
    <name evidence="1" type="ORF">PGTUg99_030900</name>
</gene>
<comment type="caution">
    <text evidence="1">The sequence shown here is derived from an EMBL/GenBank/DDBJ whole genome shotgun (WGS) entry which is preliminary data.</text>
</comment>
<sequence length="58" mass="6189">MLLPQISLHMSIFSVLSGKVTSPSGVTIAAWKISEASNFIGCDMGLMLVKTDLSDFVT</sequence>
<evidence type="ECO:0000313" key="2">
    <source>
        <dbReference type="Proteomes" id="UP000325313"/>
    </source>
</evidence>
<dbReference type="Proteomes" id="UP000325313">
    <property type="component" value="Unassembled WGS sequence"/>
</dbReference>
<proteinExistence type="predicted"/>
<protein>
    <submittedName>
        <fullName evidence="1">Uncharacterized protein</fullName>
    </submittedName>
</protein>